<dbReference type="FunFam" id="2.10.25.10:FF:000146">
    <property type="entry name" value="Putative neurogenic locus notch"/>
    <property type="match status" value="1"/>
</dbReference>
<feature type="disulfide bond" evidence="11">
    <location>
        <begin position="259"/>
        <end position="276"/>
    </location>
</feature>
<dbReference type="FunFam" id="2.10.25.10:FF:000253">
    <property type="entry name" value="Neurogenic locus notch protein 1"/>
    <property type="match status" value="1"/>
</dbReference>
<dbReference type="InterPro" id="IPR000742">
    <property type="entry name" value="EGF"/>
</dbReference>
<dbReference type="PANTHER" id="PTHR24033">
    <property type="entry name" value="EGF-LIKE DOMAIN-CONTAINING PROTEIN"/>
    <property type="match status" value="1"/>
</dbReference>
<dbReference type="SUPFAM" id="SSF57196">
    <property type="entry name" value="EGF/Laminin"/>
    <property type="match status" value="5"/>
</dbReference>
<evidence type="ECO:0000256" key="10">
    <source>
        <dbReference type="ARBA" id="ARBA00023180"/>
    </source>
</evidence>
<keyword evidence="8" id="KW-0472">Membrane</keyword>
<evidence type="ECO:0000256" key="7">
    <source>
        <dbReference type="ARBA" id="ARBA00022989"/>
    </source>
</evidence>
<keyword evidence="6" id="KW-0914">Notch signaling pathway</keyword>
<dbReference type="PROSITE" id="PS00022">
    <property type="entry name" value="EGF_1"/>
    <property type="match status" value="4"/>
</dbReference>
<feature type="domain" description="EGF-like" evidence="13">
    <location>
        <begin position="52"/>
        <end position="87"/>
    </location>
</feature>
<evidence type="ECO:0000256" key="3">
    <source>
        <dbReference type="ARBA" id="ARBA00022536"/>
    </source>
</evidence>
<evidence type="ECO:0000256" key="4">
    <source>
        <dbReference type="ARBA" id="ARBA00022692"/>
    </source>
</evidence>
<dbReference type="InterPro" id="IPR013032">
    <property type="entry name" value="EGF-like_CS"/>
</dbReference>
<dbReference type="PRINTS" id="PR00010">
    <property type="entry name" value="EGFBLOOD"/>
</dbReference>
<evidence type="ECO:0000259" key="13">
    <source>
        <dbReference type="PROSITE" id="PS50026"/>
    </source>
</evidence>
<dbReference type="PROSITE" id="PS50026">
    <property type="entry name" value="EGF_3"/>
    <property type="match status" value="6"/>
</dbReference>
<proteinExistence type="predicted"/>
<evidence type="ECO:0000313" key="15">
    <source>
        <dbReference type="Proteomes" id="UP000472263"/>
    </source>
</evidence>
<keyword evidence="15" id="KW-1185">Reference proteome</keyword>
<dbReference type="SMART" id="SM00179">
    <property type="entry name" value="EGF_CA"/>
    <property type="match status" value="4"/>
</dbReference>
<keyword evidence="3 11" id="KW-0245">EGF-like domain</keyword>
<dbReference type="Pfam" id="PF00008">
    <property type="entry name" value="EGF"/>
    <property type="match status" value="4"/>
</dbReference>
<keyword evidence="2" id="KW-0217">Developmental protein</keyword>
<dbReference type="InterPro" id="IPR051830">
    <property type="entry name" value="NOTCH_homolog"/>
</dbReference>
<dbReference type="PROSITE" id="PS01187">
    <property type="entry name" value="EGF_CA"/>
    <property type="match status" value="2"/>
</dbReference>
<keyword evidence="12" id="KW-0732">Signal</keyword>
<dbReference type="FunFam" id="2.10.25.10:FF:000558">
    <property type="entry name" value="Neurogenic locus notch homolog protein 1"/>
    <property type="match status" value="1"/>
</dbReference>
<reference evidence="14" key="3">
    <citation type="submission" date="2025-09" db="UniProtKB">
        <authorList>
            <consortium name="Ensembl"/>
        </authorList>
    </citation>
    <scope>IDENTIFICATION</scope>
</reference>
<dbReference type="Proteomes" id="UP000472263">
    <property type="component" value="Chromosome 12"/>
</dbReference>
<feature type="domain" description="EGF-like" evidence="13">
    <location>
        <begin position="204"/>
        <end position="248"/>
    </location>
</feature>
<feature type="disulfide bond" evidence="11">
    <location>
        <begin position="238"/>
        <end position="247"/>
    </location>
</feature>
<dbReference type="CDD" id="cd00054">
    <property type="entry name" value="EGF_CA"/>
    <property type="match status" value="3"/>
</dbReference>
<name>A0A667WPH5_9TELE</name>
<comment type="subcellular location">
    <subcellularLocation>
        <location evidence="1">Membrane</location>
        <topology evidence="1">Single-pass type I membrane protein</topology>
    </subcellularLocation>
</comment>
<dbReference type="GO" id="GO:0031017">
    <property type="term" value="P:exocrine pancreas development"/>
    <property type="evidence" value="ECO:0007669"/>
    <property type="project" value="UniProtKB-ARBA"/>
</dbReference>
<keyword evidence="9 11" id="KW-1015">Disulfide bond</keyword>
<dbReference type="PROSITE" id="PS00010">
    <property type="entry name" value="ASX_HYDROXYL"/>
    <property type="match status" value="1"/>
</dbReference>
<sequence>SVFCLYCHLVFLQLLLQWWHLCGWHQRLHLPSDCVSCFHCRIDLMCNVFLISGVEVAQLCRNSGQCLDAGNTHYCRCQAGYTGSYCQEQVDECSPNPCQNGATCTDYLGGYSCEVGDLTLELSNGLSHVKIFQQICINIVLYLKKYCTCIDLINTYKCSCPRGTQGMWLCKQCPTQSQHTQNWHMCIFQLSTLLSPLGVHCEINLDDCNPSNDPLTNEPKCFNNGKCVDRIGGYHCVCPPGYVGERCEGDVNECLSDPCDPRGSYNCIQLTNSYRCECRTGYTGQRCDKVFDGCKGRPCKNGGTCAVASNTPHGFICKCPPVSIKSINCGCKPCTYYYPLSSFILLMRRIPISQEHYSRCLCPPAFTGPECQTPTDSPCISNPCYNGGTCQTTPDAPFFHCSCPSNFNGPLCHILDYSFPGGIGLLHVNISIHFCLKVCGVPGD</sequence>
<dbReference type="InterPro" id="IPR000152">
    <property type="entry name" value="EGF-type_Asp/Asn_hydroxyl_site"/>
</dbReference>
<dbReference type="InterPro" id="IPR018097">
    <property type="entry name" value="EGF_Ca-bd_CS"/>
</dbReference>
<keyword evidence="5" id="KW-0677">Repeat</keyword>
<accession>A0A667WPH5</accession>
<feature type="disulfide bond" evidence="11">
    <location>
        <begin position="403"/>
        <end position="412"/>
    </location>
</feature>
<feature type="domain" description="EGF-like" evidence="13">
    <location>
        <begin position="375"/>
        <end position="413"/>
    </location>
</feature>
<evidence type="ECO:0000256" key="9">
    <source>
        <dbReference type="ARBA" id="ARBA00023157"/>
    </source>
</evidence>
<feature type="disulfide bond" evidence="11">
    <location>
        <begin position="77"/>
        <end position="86"/>
    </location>
</feature>
<dbReference type="SMART" id="SM00181">
    <property type="entry name" value="EGF"/>
    <property type="match status" value="6"/>
</dbReference>
<evidence type="ECO:0000256" key="11">
    <source>
        <dbReference type="PROSITE-ProRule" id="PRU00076"/>
    </source>
</evidence>
<evidence type="ECO:0000256" key="6">
    <source>
        <dbReference type="ARBA" id="ARBA00022976"/>
    </source>
</evidence>
<dbReference type="Pfam" id="PF12661">
    <property type="entry name" value="hEGF"/>
    <property type="match status" value="2"/>
</dbReference>
<dbReference type="InterPro" id="IPR001881">
    <property type="entry name" value="EGF-like_Ca-bd_dom"/>
</dbReference>
<keyword evidence="7" id="KW-1133">Transmembrane helix</keyword>
<keyword evidence="10" id="KW-0325">Glycoprotein</keyword>
<evidence type="ECO:0000256" key="2">
    <source>
        <dbReference type="ARBA" id="ARBA00022473"/>
    </source>
</evidence>
<organism evidence="14 15">
    <name type="scientific">Myripristis murdjan</name>
    <name type="common">pinecone soldierfish</name>
    <dbReference type="NCBI Taxonomy" id="586833"/>
    <lineage>
        <taxon>Eukaryota</taxon>
        <taxon>Metazoa</taxon>
        <taxon>Chordata</taxon>
        <taxon>Craniata</taxon>
        <taxon>Vertebrata</taxon>
        <taxon>Euteleostomi</taxon>
        <taxon>Actinopterygii</taxon>
        <taxon>Neopterygii</taxon>
        <taxon>Teleostei</taxon>
        <taxon>Neoteleostei</taxon>
        <taxon>Acanthomorphata</taxon>
        <taxon>Holocentriformes</taxon>
        <taxon>Holocentridae</taxon>
        <taxon>Myripristis</taxon>
    </lineage>
</organism>
<feature type="domain" description="EGF-like" evidence="13">
    <location>
        <begin position="250"/>
        <end position="288"/>
    </location>
</feature>
<feature type="domain" description="EGF-like" evidence="13">
    <location>
        <begin position="290"/>
        <end position="330"/>
    </location>
</feature>
<reference evidence="14" key="1">
    <citation type="submission" date="2019-06" db="EMBL/GenBank/DDBJ databases">
        <authorList>
            <consortium name="Wellcome Sanger Institute Data Sharing"/>
        </authorList>
    </citation>
    <scope>NUCLEOTIDE SEQUENCE [LARGE SCALE GENOMIC DNA]</scope>
</reference>
<dbReference type="PROSITE" id="PS01186">
    <property type="entry name" value="EGF_2"/>
    <property type="match status" value="3"/>
</dbReference>
<evidence type="ECO:0000256" key="12">
    <source>
        <dbReference type="SAM" id="SignalP"/>
    </source>
</evidence>
<feature type="domain" description="EGF-like" evidence="13">
    <location>
        <begin position="89"/>
        <end position="114"/>
    </location>
</feature>
<dbReference type="GO" id="GO:0007219">
    <property type="term" value="P:Notch signaling pathway"/>
    <property type="evidence" value="ECO:0007669"/>
    <property type="project" value="UniProtKB-KW"/>
</dbReference>
<feature type="disulfide bond" evidence="11">
    <location>
        <begin position="278"/>
        <end position="287"/>
    </location>
</feature>
<reference evidence="14" key="2">
    <citation type="submission" date="2025-08" db="UniProtKB">
        <authorList>
            <consortium name="Ensembl"/>
        </authorList>
    </citation>
    <scope>IDENTIFICATION</scope>
</reference>
<dbReference type="Ensembl" id="ENSMMDT00005002474.1">
    <property type="protein sequence ID" value="ENSMMDP00005002434.1"/>
    <property type="gene ID" value="ENSMMDG00005001348.1"/>
</dbReference>
<feature type="disulfide bond" evidence="11">
    <location>
        <begin position="384"/>
        <end position="401"/>
    </location>
</feature>
<evidence type="ECO:0000256" key="5">
    <source>
        <dbReference type="ARBA" id="ARBA00022737"/>
    </source>
</evidence>
<comment type="caution">
    <text evidence="11">Lacks conserved residue(s) required for the propagation of feature annotation.</text>
</comment>
<dbReference type="InParanoid" id="A0A667WPH5"/>
<dbReference type="PANTHER" id="PTHR24033:SF232">
    <property type="entry name" value="LAMININ SUBUNIT GAMMA-2-RELATED"/>
    <property type="match status" value="1"/>
</dbReference>
<dbReference type="Gene3D" id="2.10.25.10">
    <property type="entry name" value="Laminin"/>
    <property type="match status" value="5"/>
</dbReference>
<evidence type="ECO:0000313" key="14">
    <source>
        <dbReference type="Ensembl" id="ENSMMDP00005002434.1"/>
    </source>
</evidence>
<dbReference type="GO" id="GO:0005509">
    <property type="term" value="F:calcium ion binding"/>
    <property type="evidence" value="ECO:0007669"/>
    <property type="project" value="InterPro"/>
</dbReference>
<evidence type="ECO:0000256" key="8">
    <source>
        <dbReference type="ARBA" id="ARBA00023136"/>
    </source>
</evidence>
<keyword evidence="4" id="KW-0812">Transmembrane</keyword>
<dbReference type="AlphaFoldDB" id="A0A667WPH5"/>
<feature type="chain" id="PRO_5025351370" description="EGF-like domain-containing protein" evidence="12">
    <location>
        <begin position="24"/>
        <end position="444"/>
    </location>
</feature>
<dbReference type="GO" id="GO:0016020">
    <property type="term" value="C:membrane"/>
    <property type="evidence" value="ECO:0007669"/>
    <property type="project" value="UniProtKB-SubCell"/>
</dbReference>
<evidence type="ECO:0000256" key="1">
    <source>
        <dbReference type="ARBA" id="ARBA00004479"/>
    </source>
</evidence>
<protein>
    <recommendedName>
        <fullName evidence="13">EGF-like domain-containing protein</fullName>
    </recommendedName>
</protein>
<dbReference type="GeneTree" id="ENSGT00940000157157"/>
<feature type="signal peptide" evidence="12">
    <location>
        <begin position="1"/>
        <end position="23"/>
    </location>
</feature>